<dbReference type="eggNOG" id="KOG2570">
    <property type="taxonomic scope" value="Eukaryota"/>
</dbReference>
<dbReference type="AlphaFoldDB" id="I2H933"/>
<dbReference type="InterPro" id="IPR036885">
    <property type="entry name" value="SWIB_MDM2_dom_sf"/>
</dbReference>
<feature type="region of interest" description="Disordered" evidence="1">
    <location>
        <begin position="407"/>
        <end position="434"/>
    </location>
</feature>
<dbReference type="KEGG" id="tbl:TBLA_0I02270"/>
<dbReference type="Proteomes" id="UP000002866">
    <property type="component" value="Chromosome 9"/>
</dbReference>
<feature type="region of interest" description="Disordered" evidence="1">
    <location>
        <begin position="112"/>
        <end position="144"/>
    </location>
</feature>
<gene>
    <name evidence="2" type="primary">TBLA0I02270</name>
    <name evidence="2" type="ORF">TBLA_0I02270</name>
</gene>
<dbReference type="HOGENOM" id="CLU_032070_0_0_1"/>
<dbReference type="SUPFAM" id="SSF47592">
    <property type="entry name" value="SWIB/MDM2 domain"/>
    <property type="match status" value="1"/>
</dbReference>
<sequence length="599" mass="66953">MSKNSHTNTPGPSGSAPPPPQQQIKPTTSTQPTDSYIPPYLTNLVPSLHSYEELKQMEKKLDIYLARKRIDLHQSVSQWNNSKSSPSTSINNTQYLRVFISNVSENQPWQIDQNSTSAQPSNTDDATHISNPNQSQQQQNPLKEAPSWTMRVEGRLLNDQAVDDPNRPKFSSFIQAIAVDFKRPEPDNDEDEDVDMTSDEANSDSINSNNNSNSNNNDTNSLNLTLPLQLPQQSSNTNNPNSNQQPSASTTNKTLNNSDNITGSNVITDAVEWQYDPKKLVEFDGLDIKRSGSENIQCTVTIQLRNTTGSRLEYSPELSSIIGIRKGSLHDAVYSLYKYILINNLIINNENENNSSSLTFGSNNDKTNGDSTFIQLNADLLNLLPDNSPLKRESTAILEDLINNSQLDNDMENSDSQNNNQQQQHQQEKQKQKLPTIKLPELLPLINNHIFPLRPIKVDYTIRTDRTSTYGDVVFDVEVPKSAKDQELGDLVTDGMSLLSEFNQLSNDLKPKLQTLDSQLGTLHLELNASAAKYQFFSKLADDPVSTLQEYIASTANALKVLSGDEGFNEDTVRRSQFYLDNEDVLFENLGVLLANGRM</sequence>
<feature type="region of interest" description="Disordered" evidence="1">
    <location>
        <begin position="181"/>
        <end position="261"/>
    </location>
</feature>
<feature type="compositionally biased region" description="Low complexity" evidence="1">
    <location>
        <begin position="203"/>
        <end position="250"/>
    </location>
</feature>
<evidence type="ECO:0000256" key="1">
    <source>
        <dbReference type="SAM" id="MobiDB-lite"/>
    </source>
</evidence>
<dbReference type="PANTHER" id="PTHR13844">
    <property type="entry name" value="SWI/SNF-RELATED MATRIX-ASSOCIATED ACTIN-DEPENDENT REGULATOR OF CHROMATIN SUBFAMILY D"/>
    <property type="match status" value="1"/>
</dbReference>
<dbReference type="STRING" id="1071380.I2H933"/>
<feature type="compositionally biased region" description="Low complexity" evidence="1">
    <location>
        <begin position="22"/>
        <end position="33"/>
    </location>
</feature>
<keyword evidence="3" id="KW-1185">Reference proteome</keyword>
<feature type="region of interest" description="Disordered" evidence="1">
    <location>
        <begin position="1"/>
        <end position="38"/>
    </location>
</feature>
<feature type="compositionally biased region" description="Polar residues" evidence="1">
    <location>
        <begin position="251"/>
        <end position="261"/>
    </location>
</feature>
<organism evidence="2 3">
    <name type="scientific">Henningerozyma blattae (strain ATCC 34711 / CBS 6284 / DSM 70876 / NBRC 10599 / NRRL Y-10934 / UCD 77-7)</name>
    <name type="common">Yeast</name>
    <name type="synonym">Tetrapisispora blattae</name>
    <dbReference type="NCBI Taxonomy" id="1071380"/>
    <lineage>
        <taxon>Eukaryota</taxon>
        <taxon>Fungi</taxon>
        <taxon>Dikarya</taxon>
        <taxon>Ascomycota</taxon>
        <taxon>Saccharomycotina</taxon>
        <taxon>Saccharomycetes</taxon>
        <taxon>Saccharomycetales</taxon>
        <taxon>Saccharomycetaceae</taxon>
        <taxon>Henningerozyma</taxon>
    </lineage>
</organism>
<feature type="compositionally biased region" description="Low complexity" evidence="1">
    <location>
        <begin position="130"/>
        <end position="141"/>
    </location>
</feature>
<dbReference type="EMBL" id="HE806324">
    <property type="protein sequence ID" value="CCH62885.1"/>
    <property type="molecule type" value="Genomic_DNA"/>
</dbReference>
<evidence type="ECO:0008006" key="4">
    <source>
        <dbReference type="Google" id="ProtNLM"/>
    </source>
</evidence>
<dbReference type="GeneID" id="14498062"/>
<feature type="compositionally biased region" description="Acidic residues" evidence="1">
    <location>
        <begin position="187"/>
        <end position="202"/>
    </location>
</feature>
<dbReference type="FunCoup" id="I2H933">
    <property type="interactions" value="843"/>
</dbReference>
<dbReference type="OrthoDB" id="10263741at2759"/>
<name>I2H933_HENB6</name>
<evidence type="ECO:0000313" key="3">
    <source>
        <dbReference type="Proteomes" id="UP000002866"/>
    </source>
</evidence>
<accession>I2H933</accession>
<protein>
    <recommendedName>
        <fullName evidence="4">DM2 domain-containing protein</fullName>
    </recommendedName>
</protein>
<dbReference type="OMA" id="IHLEHNI"/>
<proteinExistence type="predicted"/>
<evidence type="ECO:0000313" key="2">
    <source>
        <dbReference type="EMBL" id="CCH62885.1"/>
    </source>
</evidence>
<dbReference type="InParanoid" id="I2H933"/>
<dbReference type="RefSeq" id="XP_004182404.1">
    <property type="nucleotide sequence ID" value="XM_004182356.1"/>
</dbReference>
<feature type="compositionally biased region" description="Polar residues" evidence="1">
    <location>
        <begin position="112"/>
        <end position="124"/>
    </location>
</feature>
<reference evidence="2 3" key="1">
    <citation type="journal article" date="2011" name="Proc. Natl. Acad. Sci. U.S.A.">
        <title>Evolutionary erosion of yeast sex chromosomes by mating-type switching accidents.</title>
        <authorList>
            <person name="Gordon J.L."/>
            <person name="Armisen D."/>
            <person name="Proux-Wera E."/>
            <person name="Oheigeartaigh S.S."/>
            <person name="Byrne K.P."/>
            <person name="Wolfe K.H."/>
        </authorList>
    </citation>
    <scope>NUCLEOTIDE SEQUENCE [LARGE SCALE GENOMIC DNA]</scope>
    <source>
        <strain evidence="3">ATCC 34711 / CBS 6284 / DSM 70876 / NBRC 10599 / NRRL Y-10934 / UCD 77-7</strain>
    </source>
</reference>